<organism evidence="2 3">
    <name type="scientific">Colocasia esculenta</name>
    <name type="common">Wild taro</name>
    <name type="synonym">Arum esculentum</name>
    <dbReference type="NCBI Taxonomy" id="4460"/>
    <lineage>
        <taxon>Eukaryota</taxon>
        <taxon>Viridiplantae</taxon>
        <taxon>Streptophyta</taxon>
        <taxon>Embryophyta</taxon>
        <taxon>Tracheophyta</taxon>
        <taxon>Spermatophyta</taxon>
        <taxon>Magnoliopsida</taxon>
        <taxon>Liliopsida</taxon>
        <taxon>Araceae</taxon>
        <taxon>Aroideae</taxon>
        <taxon>Colocasieae</taxon>
        <taxon>Colocasia</taxon>
    </lineage>
</organism>
<accession>A0A843UY94</accession>
<feature type="region of interest" description="Disordered" evidence="1">
    <location>
        <begin position="1"/>
        <end position="89"/>
    </location>
</feature>
<feature type="compositionally biased region" description="Polar residues" evidence="1">
    <location>
        <begin position="273"/>
        <end position="282"/>
    </location>
</feature>
<proteinExistence type="predicted"/>
<name>A0A843UY94_COLES</name>
<sequence length="347" mass="39199">MLLLNSGREQRNATTTNRGRATHTTPAETNRVGHKVEAELSTPTETTEQPSENDVSPQTRPPQTSIGSRAHKQNCTDPGHAPVDEPRGGVNGSFKIFYKIHVTKNIHTNVLRRRLVTVSLNIKHTKKIITQHKNYPGSDLLSLGVLRPVPEQQLRISLTKGTVPLRTQQHPAQLDFLHTRREQQHPGYLTRSSFTTEGNYTLDTTRNRYGDLRNRYDRQVIASSKEIVTASKSLRVLKKSLRNDLKKTVELSSFGRLKEEKLELHHHPRREAATSTQRSQLGVNGVNRHILHRQRRSGTSANHCRRRPHSRHSKTEAKRNVHSSFLAIAMGPQCYCGLSASSLPSHI</sequence>
<gene>
    <name evidence="2" type="ORF">Taro_019966</name>
</gene>
<feature type="compositionally biased region" description="Polar residues" evidence="1">
    <location>
        <begin position="53"/>
        <end position="67"/>
    </location>
</feature>
<evidence type="ECO:0000313" key="3">
    <source>
        <dbReference type="Proteomes" id="UP000652761"/>
    </source>
</evidence>
<reference evidence="2" key="1">
    <citation type="submission" date="2017-07" db="EMBL/GenBank/DDBJ databases">
        <title>Taro Niue Genome Assembly and Annotation.</title>
        <authorList>
            <person name="Atibalentja N."/>
            <person name="Keating K."/>
            <person name="Fields C.J."/>
        </authorList>
    </citation>
    <scope>NUCLEOTIDE SEQUENCE</scope>
    <source>
        <strain evidence="2">Niue_2</strain>
        <tissue evidence="2">Leaf</tissue>
    </source>
</reference>
<feature type="compositionally biased region" description="Low complexity" evidence="1">
    <location>
        <begin position="12"/>
        <end position="25"/>
    </location>
</feature>
<feature type="compositionally biased region" description="Basic residues" evidence="1">
    <location>
        <begin position="303"/>
        <end position="312"/>
    </location>
</feature>
<dbReference type="AlphaFoldDB" id="A0A843UY94"/>
<evidence type="ECO:0000256" key="1">
    <source>
        <dbReference type="SAM" id="MobiDB-lite"/>
    </source>
</evidence>
<feature type="compositionally biased region" description="Low complexity" evidence="1">
    <location>
        <begin position="39"/>
        <end position="52"/>
    </location>
</feature>
<keyword evidence="3" id="KW-1185">Reference proteome</keyword>
<evidence type="ECO:0000313" key="2">
    <source>
        <dbReference type="EMBL" id="MQL87427.1"/>
    </source>
</evidence>
<dbReference type="EMBL" id="NMUH01000976">
    <property type="protein sequence ID" value="MQL87427.1"/>
    <property type="molecule type" value="Genomic_DNA"/>
</dbReference>
<comment type="caution">
    <text evidence="2">The sequence shown here is derived from an EMBL/GenBank/DDBJ whole genome shotgun (WGS) entry which is preliminary data.</text>
</comment>
<dbReference type="Proteomes" id="UP000652761">
    <property type="component" value="Unassembled WGS sequence"/>
</dbReference>
<protein>
    <submittedName>
        <fullName evidence="2">Uncharacterized protein</fullName>
    </submittedName>
</protein>
<feature type="region of interest" description="Disordered" evidence="1">
    <location>
        <begin position="263"/>
        <end position="319"/>
    </location>
</feature>